<proteinExistence type="predicted"/>
<sequence length="262" mass="27921">MLTAHVNNVDLHYADQGPPNGPAVMFSNSLGTDLRVWDALIPHLPAGLRIIRYDKRGHGLSEHCPGPCSIDQLADDAAGLLRHLNLSRVAFVGLSIGGLIGQSLAARHGDLVAGLVISNSAAQIGEAQMWQDRIAQIRAAGLTSIAGPTMQRWFSPAFRANGRDGPWRRMLERQPQDGYIACCQAIADADLRDAVARLRLPVQVIAGALDGATPPVLVQGTADLIPDAEYAVIPGAGHIPCVECPAEHAAIITRFLERIGHV</sequence>
<keyword evidence="3" id="KW-1185">Reference proteome</keyword>
<evidence type="ECO:0000259" key="1">
    <source>
        <dbReference type="Pfam" id="PF00561"/>
    </source>
</evidence>
<dbReference type="AlphaFoldDB" id="A0A1I0D9T0"/>
<dbReference type="InterPro" id="IPR026968">
    <property type="entry name" value="PcaD/CatD"/>
</dbReference>
<dbReference type="STRING" id="364199.SAMN04489858_10463"/>
<dbReference type="PANTHER" id="PTHR43798">
    <property type="entry name" value="MONOACYLGLYCEROL LIPASE"/>
    <property type="match status" value="1"/>
</dbReference>
<dbReference type="GO" id="GO:0047570">
    <property type="term" value="F:3-oxoadipate enol-lactonase activity"/>
    <property type="evidence" value="ECO:0007669"/>
    <property type="project" value="InterPro"/>
</dbReference>
<dbReference type="GO" id="GO:0042952">
    <property type="term" value="P:beta-ketoadipate pathway"/>
    <property type="evidence" value="ECO:0007669"/>
    <property type="project" value="InterPro"/>
</dbReference>
<evidence type="ECO:0000313" key="3">
    <source>
        <dbReference type="Proteomes" id="UP000199180"/>
    </source>
</evidence>
<feature type="domain" description="AB hydrolase-1" evidence="1">
    <location>
        <begin position="22"/>
        <end position="243"/>
    </location>
</feature>
<gene>
    <name evidence="2" type="ORF">SAMN04489858_10463</name>
</gene>
<dbReference type="InterPro" id="IPR000073">
    <property type="entry name" value="AB_hydrolase_1"/>
</dbReference>
<dbReference type="Gene3D" id="3.40.50.1820">
    <property type="entry name" value="alpha/beta hydrolase"/>
    <property type="match status" value="1"/>
</dbReference>
<dbReference type="EMBL" id="FOHO01000004">
    <property type="protein sequence ID" value="SET29035.1"/>
    <property type="molecule type" value="Genomic_DNA"/>
</dbReference>
<accession>A0A1I0D9T0</accession>
<dbReference type="SUPFAM" id="SSF53474">
    <property type="entry name" value="alpha/beta-Hydrolases"/>
    <property type="match status" value="1"/>
</dbReference>
<dbReference type="RefSeq" id="WP_090733650.1">
    <property type="nucleotide sequence ID" value="NZ_FOHO01000004.1"/>
</dbReference>
<dbReference type="InterPro" id="IPR029058">
    <property type="entry name" value="AB_hydrolase_fold"/>
</dbReference>
<organism evidence="2 3">
    <name type="scientific">Paracoccus homiensis</name>
    <dbReference type="NCBI Taxonomy" id="364199"/>
    <lineage>
        <taxon>Bacteria</taxon>
        <taxon>Pseudomonadati</taxon>
        <taxon>Pseudomonadota</taxon>
        <taxon>Alphaproteobacteria</taxon>
        <taxon>Rhodobacterales</taxon>
        <taxon>Paracoccaceae</taxon>
        <taxon>Paracoccus</taxon>
    </lineage>
</organism>
<dbReference type="NCBIfam" id="TIGR02427">
    <property type="entry name" value="protocat_pcaD"/>
    <property type="match status" value="1"/>
</dbReference>
<dbReference type="InterPro" id="IPR050266">
    <property type="entry name" value="AB_hydrolase_sf"/>
</dbReference>
<dbReference type="Proteomes" id="UP000199180">
    <property type="component" value="Unassembled WGS sequence"/>
</dbReference>
<name>A0A1I0D9T0_9RHOB</name>
<reference evidence="2 3" key="1">
    <citation type="submission" date="2016-10" db="EMBL/GenBank/DDBJ databases">
        <authorList>
            <person name="de Groot N.N."/>
        </authorList>
    </citation>
    <scope>NUCLEOTIDE SEQUENCE [LARGE SCALE GENOMIC DNA]</scope>
    <source>
        <strain evidence="2 3">DSM 17862</strain>
    </source>
</reference>
<dbReference type="OrthoDB" id="9793083at2"/>
<protein>
    <submittedName>
        <fullName evidence="2">3-oxoadipate enol-lactonase</fullName>
    </submittedName>
</protein>
<evidence type="ECO:0000313" key="2">
    <source>
        <dbReference type="EMBL" id="SET29035.1"/>
    </source>
</evidence>
<dbReference type="Pfam" id="PF00561">
    <property type="entry name" value="Abhydrolase_1"/>
    <property type="match status" value="1"/>
</dbReference>